<name>A0A3B1D9Q7_9ZZZZ</name>
<feature type="transmembrane region" description="Helical" evidence="5">
    <location>
        <begin position="218"/>
        <end position="238"/>
    </location>
</feature>
<organism evidence="6">
    <name type="scientific">hydrothermal vent metagenome</name>
    <dbReference type="NCBI Taxonomy" id="652676"/>
    <lineage>
        <taxon>unclassified sequences</taxon>
        <taxon>metagenomes</taxon>
        <taxon>ecological metagenomes</taxon>
    </lineage>
</organism>
<dbReference type="Pfam" id="PF00902">
    <property type="entry name" value="TatC"/>
    <property type="match status" value="1"/>
</dbReference>
<keyword evidence="3 5" id="KW-1133">Transmembrane helix</keyword>
<dbReference type="InterPro" id="IPR019820">
    <property type="entry name" value="Sec-indep_translocase_CS"/>
</dbReference>
<gene>
    <name evidence="6" type="ORF">MNBD_NITROSPIRAE01-120</name>
</gene>
<dbReference type="PROSITE" id="PS01218">
    <property type="entry name" value="TATC"/>
    <property type="match status" value="1"/>
</dbReference>
<dbReference type="GO" id="GO:0065002">
    <property type="term" value="P:intracellular protein transmembrane transport"/>
    <property type="evidence" value="ECO:0007669"/>
    <property type="project" value="TreeGrafter"/>
</dbReference>
<evidence type="ECO:0000256" key="5">
    <source>
        <dbReference type="SAM" id="Phobius"/>
    </source>
</evidence>
<dbReference type="GO" id="GO:0009977">
    <property type="term" value="F:proton motive force dependent protein transmembrane transporter activity"/>
    <property type="evidence" value="ECO:0007669"/>
    <property type="project" value="TreeGrafter"/>
</dbReference>
<reference evidence="6" key="1">
    <citation type="submission" date="2018-06" db="EMBL/GenBank/DDBJ databases">
        <authorList>
            <person name="Zhirakovskaya E."/>
        </authorList>
    </citation>
    <scope>NUCLEOTIDE SEQUENCE</scope>
</reference>
<dbReference type="GO" id="GO:0033281">
    <property type="term" value="C:TAT protein transport complex"/>
    <property type="evidence" value="ECO:0007669"/>
    <property type="project" value="TreeGrafter"/>
</dbReference>
<sequence length="260" mass="29378">MRKKKAPNDAAEMPMSGHLQEIRSRLVRSVAVLVIAAGTAFYFAGTLIAWIKRPIDIDLVFLSPAEAFWADLKIALFFGLLCAFPFILYEIWLFVSPGLVKRERKILWPFFGFGVIFFFVGIAFSYFIALPFAIRFLVNYGRDSGIIPMLSVSNYIDFNLKILLAFGLIFELPLVMVLLSKLGLLTEDFLRKNRKFAILGAFVVAAIATPTPDMFNQFLMALPLILLYEIGIFVIRVLGKKPEKPKKAETETEPPEESQP</sequence>
<evidence type="ECO:0000256" key="4">
    <source>
        <dbReference type="ARBA" id="ARBA00023136"/>
    </source>
</evidence>
<feature type="transmembrane region" description="Helical" evidence="5">
    <location>
        <begin position="107"/>
        <end position="138"/>
    </location>
</feature>
<evidence type="ECO:0000313" key="6">
    <source>
        <dbReference type="EMBL" id="VAX28505.1"/>
    </source>
</evidence>
<feature type="transmembrane region" description="Helical" evidence="5">
    <location>
        <begin position="196"/>
        <end position="212"/>
    </location>
</feature>
<comment type="subcellular location">
    <subcellularLocation>
        <location evidence="1">Membrane</location>
        <topology evidence="1">Multi-pass membrane protein</topology>
    </subcellularLocation>
</comment>
<dbReference type="PANTHER" id="PTHR30371:SF0">
    <property type="entry name" value="SEC-INDEPENDENT PROTEIN TRANSLOCASE PROTEIN TATC, CHLOROPLASTIC-RELATED"/>
    <property type="match status" value="1"/>
</dbReference>
<keyword evidence="2 5" id="KW-0812">Transmembrane</keyword>
<keyword evidence="4 5" id="KW-0472">Membrane</keyword>
<evidence type="ECO:0000256" key="3">
    <source>
        <dbReference type="ARBA" id="ARBA00022989"/>
    </source>
</evidence>
<dbReference type="HAMAP" id="MF_00902">
    <property type="entry name" value="TatC"/>
    <property type="match status" value="1"/>
</dbReference>
<dbReference type="NCBIfam" id="TIGR00945">
    <property type="entry name" value="tatC"/>
    <property type="match status" value="1"/>
</dbReference>
<dbReference type="InterPro" id="IPR002033">
    <property type="entry name" value="TatC"/>
</dbReference>
<dbReference type="PRINTS" id="PR01840">
    <property type="entry name" value="TATCFAMILY"/>
</dbReference>
<feature type="transmembrane region" description="Helical" evidence="5">
    <location>
        <begin position="158"/>
        <end position="184"/>
    </location>
</feature>
<dbReference type="GO" id="GO:0043953">
    <property type="term" value="P:protein transport by the Tat complex"/>
    <property type="evidence" value="ECO:0007669"/>
    <property type="project" value="TreeGrafter"/>
</dbReference>
<dbReference type="AlphaFoldDB" id="A0A3B1D9Q7"/>
<evidence type="ECO:0000256" key="1">
    <source>
        <dbReference type="ARBA" id="ARBA00004141"/>
    </source>
</evidence>
<feature type="transmembrane region" description="Helical" evidence="5">
    <location>
        <begin position="74"/>
        <end position="95"/>
    </location>
</feature>
<protein>
    <submittedName>
        <fullName evidence="6">Twin-arginine translocation protein TatC</fullName>
    </submittedName>
</protein>
<evidence type="ECO:0000256" key="2">
    <source>
        <dbReference type="ARBA" id="ARBA00022692"/>
    </source>
</evidence>
<dbReference type="EMBL" id="UOGF01000039">
    <property type="protein sequence ID" value="VAX28505.1"/>
    <property type="molecule type" value="Genomic_DNA"/>
</dbReference>
<accession>A0A3B1D9Q7</accession>
<feature type="transmembrane region" description="Helical" evidence="5">
    <location>
        <begin position="30"/>
        <end position="51"/>
    </location>
</feature>
<dbReference type="PANTHER" id="PTHR30371">
    <property type="entry name" value="SEC-INDEPENDENT PROTEIN TRANSLOCASE PROTEIN TATC"/>
    <property type="match status" value="1"/>
</dbReference>
<proteinExistence type="inferred from homology"/>